<proteinExistence type="inferred from homology"/>
<dbReference type="Pfam" id="PF06203">
    <property type="entry name" value="CCT"/>
    <property type="match status" value="1"/>
</dbReference>
<sequence>MRMGRLCDFCGEQRSIVHCRSDAACLCLSCDRNVHSANALSKRHLRTLLCERCHSYPAVTRCIEENTSLCQDCNSAGHAASDSAVEHKRQTINLYSGCPSAAEFSTIWSFFCVDKSTCKPEPGLLTLEEGDESPPRCQLPQMGCSVEDASMDTIAPSVEQFHESESLNALNQKVISDLGSLSDSPAFMLFWLLLRLTGSSIMKACSSRTKHLDPTHDTPYQNYNISDNDMSLEDYEALFDESLDDPQQFFENGGADSFFEIGDLYDTECNLDGVQIEKASSSKSETMKQACSNPLSSESMKSCKSDSNVCAPRPAPSTHSISFAGRTTECNIGDHPESGVFSSVIMEEHPYSIIFAENQFSSAIRDDAVLRYKEKRKSRKFDKKIRYASRKARADVRKRVKGRFVKAGEPYDYDPLRLIGSQ</sequence>
<evidence type="ECO:0000256" key="9">
    <source>
        <dbReference type="PROSITE-ProRule" id="PRU00357"/>
    </source>
</evidence>
<keyword evidence="13" id="KW-1185">Reference proteome</keyword>
<reference evidence="12 13" key="1">
    <citation type="journal article" date="2021" name="Nat. Commun.">
        <title>Incipient diploidization of the medicinal plant Perilla within 10,000 years.</title>
        <authorList>
            <person name="Zhang Y."/>
            <person name="Shen Q."/>
            <person name="Leng L."/>
            <person name="Zhang D."/>
            <person name="Chen S."/>
            <person name="Shi Y."/>
            <person name="Ning Z."/>
            <person name="Chen S."/>
        </authorList>
    </citation>
    <scope>NUCLEOTIDE SEQUENCE [LARGE SCALE GENOMIC DNA]</scope>
    <source>
        <strain evidence="13">cv. PC099</strain>
    </source>
</reference>
<organism evidence="12 13">
    <name type="scientific">Perilla frutescens var. hirtella</name>
    <name type="common">Perilla citriodora</name>
    <name type="synonym">Perilla setoyensis</name>
    <dbReference type="NCBI Taxonomy" id="608512"/>
    <lineage>
        <taxon>Eukaryota</taxon>
        <taxon>Viridiplantae</taxon>
        <taxon>Streptophyta</taxon>
        <taxon>Embryophyta</taxon>
        <taxon>Tracheophyta</taxon>
        <taxon>Spermatophyta</taxon>
        <taxon>Magnoliopsida</taxon>
        <taxon>eudicotyledons</taxon>
        <taxon>Gunneridae</taxon>
        <taxon>Pentapetalae</taxon>
        <taxon>asterids</taxon>
        <taxon>lamiids</taxon>
        <taxon>Lamiales</taxon>
        <taxon>Lamiaceae</taxon>
        <taxon>Nepetoideae</taxon>
        <taxon>Elsholtzieae</taxon>
        <taxon>Perilla</taxon>
    </lineage>
</organism>
<dbReference type="CDD" id="cd19821">
    <property type="entry name" value="Bbox1_BBX-like"/>
    <property type="match status" value="1"/>
</dbReference>
<evidence type="ECO:0000256" key="5">
    <source>
        <dbReference type="ARBA" id="ARBA00022771"/>
    </source>
</evidence>
<dbReference type="AlphaFoldDB" id="A0AAD4PC98"/>
<feature type="domain" description="B box-type" evidence="10">
    <location>
        <begin position="45"/>
        <end position="92"/>
    </location>
</feature>
<evidence type="ECO:0000256" key="2">
    <source>
        <dbReference type="ARBA" id="ARBA00010024"/>
    </source>
</evidence>
<keyword evidence="6" id="KW-0862">Zinc</keyword>
<evidence type="ECO:0000256" key="4">
    <source>
        <dbReference type="ARBA" id="ARBA00022737"/>
    </source>
</evidence>
<keyword evidence="4" id="KW-0677">Repeat</keyword>
<dbReference type="PROSITE" id="PS50119">
    <property type="entry name" value="ZF_BBOX"/>
    <property type="match status" value="2"/>
</dbReference>
<evidence type="ECO:0000259" key="10">
    <source>
        <dbReference type="PROSITE" id="PS50119"/>
    </source>
</evidence>
<dbReference type="PANTHER" id="PTHR31717">
    <property type="entry name" value="ZINC FINGER PROTEIN CONSTANS-LIKE 10"/>
    <property type="match status" value="1"/>
</dbReference>
<dbReference type="InterPro" id="IPR010402">
    <property type="entry name" value="CCT_domain"/>
</dbReference>
<dbReference type="GO" id="GO:0006355">
    <property type="term" value="P:regulation of DNA-templated transcription"/>
    <property type="evidence" value="ECO:0007669"/>
    <property type="project" value="UniProtKB-ARBA"/>
</dbReference>
<keyword evidence="7 9" id="KW-0539">Nucleus</keyword>
<dbReference type="InterPro" id="IPR049808">
    <property type="entry name" value="CONSTANS-like_Bbox1"/>
</dbReference>
<dbReference type="PROSITE" id="PS51017">
    <property type="entry name" value="CCT"/>
    <property type="match status" value="1"/>
</dbReference>
<comment type="subcellular location">
    <subcellularLocation>
        <location evidence="1 9">Nucleus</location>
    </subcellularLocation>
</comment>
<keyword evidence="5 8" id="KW-0863">Zinc-finger</keyword>
<dbReference type="GO" id="GO:0005634">
    <property type="term" value="C:nucleus"/>
    <property type="evidence" value="ECO:0007669"/>
    <property type="project" value="UniProtKB-SubCell"/>
</dbReference>
<evidence type="ECO:0000256" key="8">
    <source>
        <dbReference type="PROSITE-ProRule" id="PRU00024"/>
    </source>
</evidence>
<evidence type="ECO:0000259" key="11">
    <source>
        <dbReference type="PROSITE" id="PS51017"/>
    </source>
</evidence>
<gene>
    <name evidence="12" type="ORF">C2S53_005366</name>
</gene>
<dbReference type="GO" id="GO:0008270">
    <property type="term" value="F:zinc ion binding"/>
    <property type="evidence" value="ECO:0007669"/>
    <property type="project" value="UniProtKB-KW"/>
</dbReference>
<feature type="domain" description="B box-type" evidence="10">
    <location>
        <begin position="2"/>
        <end position="49"/>
    </location>
</feature>
<comment type="caution">
    <text evidence="12">The sequence shown here is derived from an EMBL/GenBank/DDBJ whole genome shotgun (WGS) entry which is preliminary data.</text>
</comment>
<evidence type="ECO:0000256" key="3">
    <source>
        <dbReference type="ARBA" id="ARBA00022723"/>
    </source>
</evidence>
<comment type="similarity">
    <text evidence="2">Belongs to the CONSTANS family.</text>
</comment>
<name>A0AAD4PC98_PERFH</name>
<protein>
    <submittedName>
        <fullName evidence="12">Uncharacterized protein</fullName>
    </submittedName>
</protein>
<keyword evidence="3" id="KW-0479">Metal-binding</keyword>
<evidence type="ECO:0000313" key="13">
    <source>
        <dbReference type="Proteomes" id="UP001190926"/>
    </source>
</evidence>
<feature type="domain" description="CCT" evidence="11">
    <location>
        <begin position="365"/>
        <end position="407"/>
    </location>
</feature>
<dbReference type="InterPro" id="IPR000315">
    <property type="entry name" value="Znf_B-box"/>
</dbReference>
<evidence type="ECO:0000313" key="12">
    <source>
        <dbReference type="EMBL" id="KAH6833562.1"/>
    </source>
</evidence>
<evidence type="ECO:0000256" key="6">
    <source>
        <dbReference type="ARBA" id="ARBA00022833"/>
    </source>
</evidence>
<dbReference type="Proteomes" id="UP001190926">
    <property type="component" value="Unassembled WGS sequence"/>
</dbReference>
<evidence type="ECO:0000256" key="7">
    <source>
        <dbReference type="ARBA" id="ARBA00023242"/>
    </source>
</evidence>
<accession>A0AAD4PC98</accession>
<dbReference type="EMBL" id="SDAM02000057">
    <property type="protein sequence ID" value="KAH6833562.1"/>
    <property type="molecule type" value="Genomic_DNA"/>
</dbReference>
<evidence type="ECO:0000256" key="1">
    <source>
        <dbReference type="ARBA" id="ARBA00004123"/>
    </source>
</evidence>
<dbReference type="PANTHER" id="PTHR31717:SF138">
    <property type="entry name" value="CONSTANS-LIKE PROTEIN DAYS TO HEADING ON CHROMOSOME 2"/>
    <property type="match status" value="1"/>
</dbReference>
<dbReference type="SMART" id="SM00336">
    <property type="entry name" value="BBOX"/>
    <property type="match status" value="1"/>
</dbReference>